<feature type="signal peptide" evidence="1">
    <location>
        <begin position="1"/>
        <end position="17"/>
    </location>
</feature>
<evidence type="ECO:0000256" key="1">
    <source>
        <dbReference type="SAM" id="SignalP"/>
    </source>
</evidence>
<organism evidence="2 3">
    <name type="scientific">Candidatus Viadribacter manganicus</name>
    <dbReference type="NCBI Taxonomy" id="1759059"/>
    <lineage>
        <taxon>Bacteria</taxon>
        <taxon>Pseudomonadati</taxon>
        <taxon>Pseudomonadota</taxon>
        <taxon>Alphaproteobacteria</taxon>
        <taxon>Hyphomonadales</taxon>
        <taxon>Hyphomonadaceae</taxon>
        <taxon>Candidatus Viadribacter</taxon>
    </lineage>
</organism>
<accession>A0A1B1AM50</accession>
<dbReference type="PROSITE" id="PS51257">
    <property type="entry name" value="PROKAR_LIPOPROTEIN"/>
    <property type="match status" value="1"/>
</dbReference>
<reference evidence="2 3" key="1">
    <citation type="submission" date="2015-11" db="EMBL/GenBank/DDBJ databases">
        <title>Whole-Genome Sequence of Candidatus Oderbacter manganicum from the National Park Lower Oder Valley, Germany.</title>
        <authorList>
            <person name="Braun B."/>
            <person name="Liere K."/>
            <person name="Szewzyk U."/>
        </authorList>
    </citation>
    <scope>NUCLEOTIDE SEQUENCE [LARGE SCALE GENOMIC DNA]</scope>
    <source>
        <strain evidence="2 3">OTSz_A_272</strain>
    </source>
</reference>
<name>A0A1B1AM50_9PROT</name>
<keyword evidence="3" id="KW-1185">Reference proteome</keyword>
<sequence>MKRGLAFALVAALGACAPSPVEMPAARAAEVLNLFAAGAGPANICSRDGRLLLRGAVQAYSREMQQAGVAWPVIPGTAAETDDVTSVDISVMIAFAAGFVETNDFQNPARGMLSHLTFTQWPEIQSIRSAARDACADVQALQQAASRFVIEQTRLAQMTHVVNVRNQGRETAERLRRQSVRVERAHTQMREMAAVLEARMRGAGV</sequence>
<evidence type="ECO:0000313" key="2">
    <source>
        <dbReference type="EMBL" id="ANP47615.1"/>
    </source>
</evidence>
<evidence type="ECO:0000313" key="3">
    <source>
        <dbReference type="Proteomes" id="UP000092498"/>
    </source>
</evidence>
<dbReference type="EMBL" id="CP013244">
    <property type="protein sequence ID" value="ANP47615.1"/>
    <property type="molecule type" value="Genomic_DNA"/>
</dbReference>
<gene>
    <name evidence="2" type="ORF">ATE48_17775</name>
</gene>
<proteinExistence type="predicted"/>
<keyword evidence="1" id="KW-0732">Signal</keyword>
<protein>
    <recommendedName>
        <fullName evidence="4">Lipoprotein</fullName>
    </recommendedName>
</protein>
<dbReference type="KEGG" id="cbot:ATE48_17775"/>
<evidence type="ECO:0008006" key="4">
    <source>
        <dbReference type="Google" id="ProtNLM"/>
    </source>
</evidence>
<dbReference type="STRING" id="1759059.ATE48_17775"/>
<feature type="chain" id="PRO_5008519035" description="Lipoprotein" evidence="1">
    <location>
        <begin position="18"/>
        <end position="205"/>
    </location>
</feature>
<dbReference type="RefSeq" id="WP_066773911.1">
    <property type="nucleotide sequence ID" value="NZ_CP013244.1"/>
</dbReference>
<dbReference type="InParanoid" id="A0A1B1AM50"/>
<dbReference type="AlphaFoldDB" id="A0A1B1AM50"/>
<dbReference type="Proteomes" id="UP000092498">
    <property type="component" value="Chromosome"/>
</dbReference>